<feature type="compositionally biased region" description="Basic and acidic residues" evidence="1">
    <location>
        <begin position="100"/>
        <end position="110"/>
    </location>
</feature>
<reference evidence="2 3" key="1">
    <citation type="submission" date="2015-09" db="EMBL/GenBank/DDBJ databases">
        <authorList>
            <consortium name="Pathogen Informatics"/>
        </authorList>
    </citation>
    <scope>NUCLEOTIDE SEQUENCE [LARGE SCALE GENOMIC DNA]</scope>
    <source>
        <strain evidence="2 3">2789STDY5608860</strain>
    </source>
</reference>
<gene>
    <name evidence="2" type="ORF">ERS852417_00546</name>
</gene>
<feature type="compositionally biased region" description="Low complexity" evidence="1">
    <location>
        <begin position="111"/>
        <end position="132"/>
    </location>
</feature>
<feature type="region of interest" description="Disordered" evidence="1">
    <location>
        <begin position="46"/>
        <end position="149"/>
    </location>
</feature>
<evidence type="ECO:0000313" key="3">
    <source>
        <dbReference type="Proteomes" id="UP000095384"/>
    </source>
</evidence>
<dbReference type="EMBL" id="CYYW01000003">
    <property type="protein sequence ID" value="CUN56085.1"/>
    <property type="molecule type" value="Genomic_DNA"/>
</dbReference>
<accession>A0A173XZS0</accession>
<dbReference type="AlphaFoldDB" id="A0A173XZS0"/>
<protein>
    <submittedName>
        <fullName evidence="2">Uncharacterized protein</fullName>
    </submittedName>
</protein>
<dbReference type="Proteomes" id="UP000095384">
    <property type="component" value="Unassembled WGS sequence"/>
</dbReference>
<proteinExistence type="predicted"/>
<evidence type="ECO:0000313" key="2">
    <source>
        <dbReference type="EMBL" id="CUN56085.1"/>
    </source>
</evidence>
<organism evidence="2 3">
    <name type="scientific">Agathobacter rectalis</name>
    <dbReference type="NCBI Taxonomy" id="39491"/>
    <lineage>
        <taxon>Bacteria</taxon>
        <taxon>Bacillati</taxon>
        <taxon>Bacillota</taxon>
        <taxon>Clostridia</taxon>
        <taxon>Lachnospirales</taxon>
        <taxon>Lachnospiraceae</taxon>
        <taxon>Agathobacter</taxon>
    </lineage>
</organism>
<name>A0A173XZS0_9FIRM</name>
<dbReference type="RefSeq" id="WP_055223048.1">
    <property type="nucleotide sequence ID" value="NZ_CYYW01000003.1"/>
</dbReference>
<evidence type="ECO:0000256" key="1">
    <source>
        <dbReference type="SAM" id="MobiDB-lite"/>
    </source>
</evidence>
<sequence>MKFKFNKKMVSTIVILIFGIAITVAALSAKNMELENKTSSEIATETVSATEMILDTENTETSNVDKNSSDFSKDKATVVDDKDKSGDTKNSDKSSTTTKETGKSLKDTKSSSKTTDNNNDSDNDNSGMSNNNEPKSDNGVIELPIIPVD</sequence>
<feature type="compositionally biased region" description="Basic and acidic residues" evidence="1">
    <location>
        <begin position="67"/>
        <end position="92"/>
    </location>
</feature>